<dbReference type="GO" id="GO:0008168">
    <property type="term" value="F:methyltransferase activity"/>
    <property type="evidence" value="ECO:0007669"/>
    <property type="project" value="UniProtKB-KW"/>
</dbReference>
<keyword evidence="4" id="KW-0489">Methyltransferase</keyword>
<dbReference type="InterPro" id="IPR040372">
    <property type="entry name" value="YaeB-like"/>
</dbReference>
<accession>A0ABP7BJQ8</accession>
<dbReference type="InterPro" id="IPR023370">
    <property type="entry name" value="TrmO-like_N"/>
</dbReference>
<gene>
    <name evidence="4" type="ORF">GCM10022224_026160</name>
</gene>
<keyword evidence="1" id="KW-0949">S-adenosyl-L-methionine</keyword>
<evidence type="ECO:0000256" key="2">
    <source>
        <dbReference type="ARBA" id="ARBA00033753"/>
    </source>
</evidence>
<reference evidence="5" key="1">
    <citation type="journal article" date="2019" name="Int. J. Syst. Evol. Microbiol.">
        <title>The Global Catalogue of Microorganisms (GCM) 10K type strain sequencing project: providing services to taxonomists for standard genome sequencing and annotation.</title>
        <authorList>
            <consortium name="The Broad Institute Genomics Platform"/>
            <consortium name="The Broad Institute Genome Sequencing Center for Infectious Disease"/>
            <person name="Wu L."/>
            <person name="Ma J."/>
        </authorList>
    </citation>
    <scope>NUCLEOTIDE SEQUENCE [LARGE SCALE GENOMIC DNA]</scope>
    <source>
        <strain evidence="5">JCM 16904</strain>
    </source>
</reference>
<dbReference type="Proteomes" id="UP001500902">
    <property type="component" value="Unassembled WGS sequence"/>
</dbReference>
<dbReference type="InterPro" id="IPR036413">
    <property type="entry name" value="YaeB-like_sf"/>
</dbReference>
<sequence>MPAGLPRGTLGRYWNVEITMTTDTVTVQPVGWVVGGRSEMVEDDWHDVRAVIRLDGETFTTSAVLGLEDFSHLEVVFLFDRIDPAKVRTDPRPPRGNPGAAPVGIFAHRGPYRPNRLGVSRCRLLAMDGLDLHVADLDALSGTPILDIKPYLTEFAPRHPVTQPAWATELMSPYY</sequence>
<evidence type="ECO:0000259" key="3">
    <source>
        <dbReference type="PROSITE" id="PS51668"/>
    </source>
</evidence>
<evidence type="ECO:0000313" key="5">
    <source>
        <dbReference type="Proteomes" id="UP001500902"/>
    </source>
</evidence>
<dbReference type="Pfam" id="PF01980">
    <property type="entry name" value="TrmO_N"/>
    <property type="match status" value="1"/>
</dbReference>
<dbReference type="Gene3D" id="2.40.30.70">
    <property type="entry name" value="YaeB-like"/>
    <property type="match status" value="1"/>
</dbReference>
<dbReference type="CDD" id="cd09281">
    <property type="entry name" value="UPF0066"/>
    <property type="match status" value="1"/>
</dbReference>
<dbReference type="GO" id="GO:0032259">
    <property type="term" value="P:methylation"/>
    <property type="evidence" value="ECO:0007669"/>
    <property type="project" value="UniProtKB-KW"/>
</dbReference>
<keyword evidence="5" id="KW-1185">Reference proteome</keyword>
<proteinExistence type="inferred from homology"/>
<dbReference type="InterPro" id="IPR036414">
    <property type="entry name" value="YaeB_N_sf"/>
</dbReference>
<protein>
    <submittedName>
        <fullName evidence="4">SAM-dependent methyltransferase</fullName>
    </submittedName>
</protein>
<dbReference type="PROSITE" id="PS51668">
    <property type="entry name" value="TSAA_2"/>
    <property type="match status" value="1"/>
</dbReference>
<dbReference type="EMBL" id="BAAAZP010000049">
    <property type="protein sequence ID" value="GAA3661434.1"/>
    <property type="molecule type" value="Genomic_DNA"/>
</dbReference>
<feature type="domain" description="TsaA-like" evidence="3">
    <location>
        <begin position="27"/>
        <end position="160"/>
    </location>
</feature>
<comment type="caution">
    <text evidence="4">The sequence shown here is derived from an EMBL/GenBank/DDBJ whole genome shotgun (WGS) entry which is preliminary data.</text>
</comment>
<organism evidence="4 5">
    <name type="scientific">Nonomuraea antimicrobica</name>
    <dbReference type="NCBI Taxonomy" id="561173"/>
    <lineage>
        <taxon>Bacteria</taxon>
        <taxon>Bacillati</taxon>
        <taxon>Actinomycetota</taxon>
        <taxon>Actinomycetes</taxon>
        <taxon>Streptosporangiales</taxon>
        <taxon>Streptosporangiaceae</taxon>
        <taxon>Nonomuraea</taxon>
    </lineage>
</organism>
<dbReference type="SUPFAM" id="SSF118196">
    <property type="entry name" value="YaeB-like"/>
    <property type="match status" value="1"/>
</dbReference>
<keyword evidence="4" id="KW-0808">Transferase</keyword>
<comment type="similarity">
    <text evidence="2">Belongs to the tRNA methyltransferase O family.</text>
</comment>
<dbReference type="PANTHER" id="PTHR12818">
    <property type="entry name" value="TRNA (ADENINE(37)-N6)-METHYLTRANSFERASE"/>
    <property type="match status" value="1"/>
</dbReference>
<dbReference type="PANTHER" id="PTHR12818:SF0">
    <property type="entry name" value="TRNA (ADENINE(37)-N6)-METHYLTRANSFERASE"/>
    <property type="match status" value="1"/>
</dbReference>
<name>A0ABP7BJQ8_9ACTN</name>
<evidence type="ECO:0000256" key="1">
    <source>
        <dbReference type="ARBA" id="ARBA00022691"/>
    </source>
</evidence>
<evidence type="ECO:0000313" key="4">
    <source>
        <dbReference type="EMBL" id="GAA3661434.1"/>
    </source>
</evidence>
<dbReference type="RefSeq" id="WP_344876539.1">
    <property type="nucleotide sequence ID" value="NZ_BAAAZP010000049.1"/>
</dbReference>